<dbReference type="EMBL" id="JAHWXH010000005">
    <property type="protein sequence ID" value="MDS0246949.1"/>
    <property type="molecule type" value="Genomic_DNA"/>
</dbReference>
<dbReference type="Pfam" id="PF03432">
    <property type="entry name" value="Relaxase"/>
    <property type="match status" value="1"/>
</dbReference>
<name>A0AAJ2HMC5_9MICO</name>
<dbReference type="AlphaFoldDB" id="A0AAJ2HMC5"/>
<proteinExistence type="predicted"/>
<dbReference type="InterPro" id="IPR005094">
    <property type="entry name" value="Endonuclease_MobA/VirD2"/>
</dbReference>
<dbReference type="Proteomes" id="UP001183582">
    <property type="component" value="Unassembled WGS sequence"/>
</dbReference>
<dbReference type="RefSeq" id="WP_310892229.1">
    <property type="nucleotide sequence ID" value="NZ_BAAAGR010000010.1"/>
</dbReference>
<feature type="compositionally biased region" description="Basic and acidic residues" evidence="1">
    <location>
        <begin position="209"/>
        <end position="225"/>
    </location>
</feature>
<evidence type="ECO:0000259" key="2">
    <source>
        <dbReference type="Pfam" id="PF03432"/>
    </source>
</evidence>
<evidence type="ECO:0000313" key="3">
    <source>
        <dbReference type="EMBL" id="MDS0246949.1"/>
    </source>
</evidence>
<sequence length="520" mass="56206">MPNVTRGGSSAGLMMYLFGKGDANEHTDQHVIAGDAGTVARFGGEHLDRDGRYDLANHLDAPMHLWEREVVVPDRRWDPEKEEHVRVGDKPAHVWHCSLSLRAEEGQLTDEQWSTIANEFVSEMGFSTDDPNEAGCRWVAVRHGLSKRGNDHIHIAVNLVREDGTIASTHKDFARAQSVAGRLEERHGLAVTAGRQRSSEALAGASKAESARVDSGQRRHADRDELRRRLRSAAAHASNEREFIEGARDLRVLVRPRFAKGGTSEVVGYSAALTPALVNGKRGEPVWFSGAKLDSNLSLGQLRARWPDNDQAAAVPAWKERGRAARTGAWDTPQRASAPAVPPAMAARLAVLGTSGAKVGRYAATELSGAFASASLYFEKNTHGPLANASSVFAKAAAMPKWRADKPDAKPGARSRMAADSIYAVRLAMRAGGPSSSTGWRAVMRQADRSSKLMASQLQQAGNTRMATEILGSVKAALSQFEKLSGETVGELEQNAETETQTPRAPRRTPGVGLDNGIER</sequence>
<evidence type="ECO:0000313" key="4">
    <source>
        <dbReference type="Proteomes" id="UP001183582"/>
    </source>
</evidence>
<gene>
    <name evidence="3" type="ORF">KZC50_15230</name>
</gene>
<organism evidence="3 4">
    <name type="scientific">Microbacterium aurantiacum</name>
    <dbReference type="NCBI Taxonomy" id="162393"/>
    <lineage>
        <taxon>Bacteria</taxon>
        <taxon>Bacillati</taxon>
        <taxon>Actinomycetota</taxon>
        <taxon>Actinomycetes</taxon>
        <taxon>Micrococcales</taxon>
        <taxon>Microbacteriaceae</taxon>
        <taxon>Microbacterium</taxon>
    </lineage>
</organism>
<feature type="region of interest" description="Disordered" evidence="1">
    <location>
        <begin position="192"/>
        <end position="225"/>
    </location>
</feature>
<accession>A0AAJ2HMC5</accession>
<reference evidence="3 4" key="1">
    <citation type="submission" date="2021-06" db="EMBL/GenBank/DDBJ databases">
        <title>Genome-based taxonomic framework of Microbacterium strains isolated from marine environment, the description of four new species and reclassification of four preexisting species.</title>
        <authorList>
            <person name="Lee S.D."/>
            <person name="Kim S.-M."/>
            <person name="Byeon Y.-S."/>
            <person name="Yang H.L."/>
            <person name="Kim I.S."/>
        </authorList>
    </citation>
    <scope>NUCLEOTIDE SEQUENCE [LARGE SCALE GENOMIC DNA]</scope>
    <source>
        <strain evidence="3 4">KACC 20514</strain>
    </source>
</reference>
<comment type="caution">
    <text evidence="3">The sequence shown here is derived from an EMBL/GenBank/DDBJ whole genome shotgun (WGS) entry which is preliminary data.</text>
</comment>
<feature type="domain" description="MobA/VirD2-like nuclease" evidence="2">
    <location>
        <begin position="90"/>
        <end position="189"/>
    </location>
</feature>
<dbReference type="GeneID" id="301459614"/>
<evidence type="ECO:0000256" key="1">
    <source>
        <dbReference type="SAM" id="MobiDB-lite"/>
    </source>
</evidence>
<feature type="region of interest" description="Disordered" evidence="1">
    <location>
        <begin position="487"/>
        <end position="520"/>
    </location>
</feature>
<protein>
    <submittedName>
        <fullName evidence="3">Relaxase/mobilization nuclease domain-containing protein</fullName>
    </submittedName>
</protein>